<feature type="region of interest" description="Disordered" evidence="1">
    <location>
        <begin position="63"/>
        <end position="86"/>
    </location>
</feature>
<evidence type="ECO:0000313" key="3">
    <source>
        <dbReference type="Proteomes" id="UP000887159"/>
    </source>
</evidence>
<proteinExistence type="predicted"/>
<reference evidence="2" key="1">
    <citation type="submission" date="2020-08" db="EMBL/GenBank/DDBJ databases">
        <title>Multicomponent nature underlies the extraordinary mechanical properties of spider dragline silk.</title>
        <authorList>
            <person name="Kono N."/>
            <person name="Nakamura H."/>
            <person name="Mori M."/>
            <person name="Yoshida Y."/>
            <person name="Ohtoshi R."/>
            <person name="Malay A.D."/>
            <person name="Moran D.A.P."/>
            <person name="Tomita M."/>
            <person name="Numata K."/>
            <person name="Arakawa K."/>
        </authorList>
    </citation>
    <scope>NUCLEOTIDE SEQUENCE</scope>
</reference>
<evidence type="ECO:0000256" key="1">
    <source>
        <dbReference type="SAM" id="MobiDB-lite"/>
    </source>
</evidence>
<dbReference type="EMBL" id="BMAU01021403">
    <property type="protein sequence ID" value="GFY32560.1"/>
    <property type="molecule type" value="Genomic_DNA"/>
</dbReference>
<keyword evidence="3" id="KW-1185">Reference proteome</keyword>
<evidence type="ECO:0008006" key="4">
    <source>
        <dbReference type="Google" id="ProtNLM"/>
    </source>
</evidence>
<comment type="caution">
    <text evidence="2">The sequence shown here is derived from an EMBL/GenBank/DDBJ whole genome shotgun (WGS) entry which is preliminary data.</text>
</comment>
<dbReference type="AlphaFoldDB" id="A0A8X6WD34"/>
<dbReference type="Proteomes" id="UP000887159">
    <property type="component" value="Unassembled WGS sequence"/>
</dbReference>
<sequence length="289" mass="33499">MWVRPGSTDFMAGKVVFLRGLLSPIRVVDWTVMNPQRILFDVVRYLSPASLFARRTFAQPSEFRHRTLPDEHTSHDHEKGGNGKESTEEFIFPKKTARPVSPTPSQAPIVTSNNFSDLEQNAEHTLPTTNQVTAEVVTPKVKLPHPIMLKIKKNFREQIKRINEKFPKLRNRTVNDVVKMFTNDHEEYRNPIHFLESDKDFEFYIIKRNIDKPIKAVMKGLPNSSKIEDITKDLTDEGFVIDSCTQLISKRTKKELPYFLVIIPRNDKNSKIFDLAHEFFTGESRKLPH</sequence>
<name>A0A8X6WD34_TRICX</name>
<organism evidence="2 3">
    <name type="scientific">Trichonephila clavipes</name>
    <name type="common">Golden silk orbweaver</name>
    <name type="synonym">Nephila clavipes</name>
    <dbReference type="NCBI Taxonomy" id="2585209"/>
    <lineage>
        <taxon>Eukaryota</taxon>
        <taxon>Metazoa</taxon>
        <taxon>Ecdysozoa</taxon>
        <taxon>Arthropoda</taxon>
        <taxon>Chelicerata</taxon>
        <taxon>Arachnida</taxon>
        <taxon>Araneae</taxon>
        <taxon>Araneomorphae</taxon>
        <taxon>Entelegynae</taxon>
        <taxon>Araneoidea</taxon>
        <taxon>Nephilidae</taxon>
        <taxon>Trichonephila</taxon>
    </lineage>
</organism>
<accession>A0A8X6WD34</accession>
<protein>
    <recommendedName>
        <fullName evidence="4">Pre-C2HC domain-containing protein</fullName>
    </recommendedName>
</protein>
<gene>
    <name evidence="2" type="primary">NCL1_60833</name>
    <name evidence="2" type="ORF">TNCV_673151</name>
</gene>
<evidence type="ECO:0000313" key="2">
    <source>
        <dbReference type="EMBL" id="GFY32560.1"/>
    </source>
</evidence>